<dbReference type="InterPro" id="IPR002515">
    <property type="entry name" value="Znf_C2H2C"/>
</dbReference>
<keyword evidence="5" id="KW-0863">Zinc-finger</keyword>
<keyword evidence="6" id="KW-0862">Zinc</keyword>
<keyword evidence="11" id="KW-1185">Reference proteome</keyword>
<dbReference type="Proteomes" id="UP000694941">
    <property type="component" value="Unplaced"/>
</dbReference>
<reference evidence="12" key="1">
    <citation type="submission" date="2025-08" db="UniProtKB">
        <authorList>
            <consortium name="RefSeq"/>
        </authorList>
    </citation>
    <scope>IDENTIFICATION</scope>
    <source>
        <tissue evidence="12">Muscle</tissue>
    </source>
</reference>
<dbReference type="SUPFAM" id="SSF103637">
    <property type="entry name" value="CCHHC domain"/>
    <property type="match status" value="2"/>
</dbReference>
<feature type="non-terminal residue" evidence="12">
    <location>
        <position position="106"/>
    </location>
</feature>
<organism evidence="11 12">
    <name type="scientific">Limulus polyphemus</name>
    <name type="common">Atlantic horseshoe crab</name>
    <dbReference type="NCBI Taxonomy" id="6850"/>
    <lineage>
        <taxon>Eukaryota</taxon>
        <taxon>Metazoa</taxon>
        <taxon>Ecdysozoa</taxon>
        <taxon>Arthropoda</taxon>
        <taxon>Chelicerata</taxon>
        <taxon>Merostomata</taxon>
        <taxon>Xiphosura</taxon>
        <taxon>Limulidae</taxon>
        <taxon>Limulus</taxon>
    </lineage>
</organism>
<accession>A0ABM1RY67</accession>
<evidence type="ECO:0000256" key="5">
    <source>
        <dbReference type="ARBA" id="ARBA00022771"/>
    </source>
</evidence>
<name>A0ABM1RY67_LIMPO</name>
<sequence>MMKTSPKCREGKELVQCPTPGCDGMGHVSGNYVTHRSLSGCPYADRANLQLQHQDLKCPTPGCDGSGHLTGNYSSHRSLSGCPRANKLKNLARTREDKTDSEPLPE</sequence>
<gene>
    <name evidence="12" type="primary">LOC111083894</name>
</gene>
<dbReference type="Gene3D" id="4.10.320.30">
    <property type="match status" value="2"/>
</dbReference>
<evidence type="ECO:0000256" key="2">
    <source>
        <dbReference type="ARBA" id="ARBA00010194"/>
    </source>
</evidence>
<evidence type="ECO:0000256" key="8">
    <source>
        <dbReference type="ARBA" id="ARBA00023163"/>
    </source>
</evidence>
<comment type="similarity">
    <text evidence="2">Belongs to the MYT1 family.</text>
</comment>
<protein>
    <submittedName>
        <fullName evidence="12">Myelin transcription factor 1-like</fullName>
    </submittedName>
</protein>
<evidence type="ECO:0000256" key="7">
    <source>
        <dbReference type="ARBA" id="ARBA00023015"/>
    </source>
</evidence>
<evidence type="ECO:0000313" key="12">
    <source>
        <dbReference type="RefSeq" id="XP_022236322.1"/>
    </source>
</evidence>
<dbReference type="Pfam" id="PF01530">
    <property type="entry name" value="zf-C2HC"/>
    <property type="match status" value="2"/>
</dbReference>
<keyword evidence="7" id="KW-0805">Transcription regulation</keyword>
<dbReference type="GeneID" id="111083894"/>
<comment type="subcellular location">
    <subcellularLocation>
        <location evidence="1">Nucleus</location>
    </subcellularLocation>
</comment>
<evidence type="ECO:0000256" key="3">
    <source>
        <dbReference type="ARBA" id="ARBA00022723"/>
    </source>
</evidence>
<keyword evidence="3" id="KW-0479">Metal-binding</keyword>
<evidence type="ECO:0000256" key="4">
    <source>
        <dbReference type="ARBA" id="ARBA00022737"/>
    </source>
</evidence>
<evidence type="ECO:0000256" key="10">
    <source>
        <dbReference type="SAM" id="MobiDB-lite"/>
    </source>
</evidence>
<dbReference type="PANTHER" id="PTHR10816:SF15">
    <property type="entry name" value="MYELIN TRANSCRIPTION FACTOR 1-LIKE PROTEIN"/>
    <property type="match status" value="1"/>
</dbReference>
<dbReference type="RefSeq" id="XP_022236322.1">
    <property type="nucleotide sequence ID" value="XM_022380614.1"/>
</dbReference>
<dbReference type="InterPro" id="IPR036060">
    <property type="entry name" value="Znf_C2H2C_sf"/>
</dbReference>
<evidence type="ECO:0000256" key="9">
    <source>
        <dbReference type="ARBA" id="ARBA00023242"/>
    </source>
</evidence>
<keyword evidence="8" id="KW-0804">Transcription</keyword>
<evidence type="ECO:0000256" key="1">
    <source>
        <dbReference type="ARBA" id="ARBA00004123"/>
    </source>
</evidence>
<keyword evidence="4" id="KW-0677">Repeat</keyword>
<dbReference type="PANTHER" id="PTHR10816">
    <property type="entry name" value="MYELIN TRANSCRIPTION FACTOR 1-RELATED"/>
    <property type="match status" value="1"/>
</dbReference>
<evidence type="ECO:0000313" key="11">
    <source>
        <dbReference type="Proteomes" id="UP000694941"/>
    </source>
</evidence>
<keyword evidence="9" id="KW-0539">Nucleus</keyword>
<feature type="region of interest" description="Disordered" evidence="10">
    <location>
        <begin position="84"/>
        <end position="106"/>
    </location>
</feature>
<evidence type="ECO:0000256" key="6">
    <source>
        <dbReference type="ARBA" id="ARBA00022833"/>
    </source>
</evidence>
<proteinExistence type="inferred from homology"/>
<feature type="compositionally biased region" description="Basic and acidic residues" evidence="10">
    <location>
        <begin position="93"/>
        <end position="106"/>
    </location>
</feature>
<dbReference type="PROSITE" id="PS51802">
    <property type="entry name" value="ZF_CCHHC"/>
    <property type="match status" value="2"/>
</dbReference>